<organism evidence="1 2">
    <name type="scientific">Puccinia sorghi</name>
    <dbReference type="NCBI Taxonomy" id="27349"/>
    <lineage>
        <taxon>Eukaryota</taxon>
        <taxon>Fungi</taxon>
        <taxon>Dikarya</taxon>
        <taxon>Basidiomycota</taxon>
        <taxon>Pucciniomycotina</taxon>
        <taxon>Pucciniomycetes</taxon>
        <taxon>Pucciniales</taxon>
        <taxon>Pucciniaceae</taxon>
        <taxon>Puccinia</taxon>
    </lineage>
</organism>
<keyword evidence="2" id="KW-1185">Reference proteome</keyword>
<sequence length="30" mass="3460">MIWQANKYKHCNLPPSPSSKFSRLGISLKQ</sequence>
<proteinExistence type="predicted"/>
<dbReference type="EMBL" id="LAVV01000318">
    <property type="protein sequence ID" value="KNZ64450.1"/>
    <property type="molecule type" value="Genomic_DNA"/>
</dbReference>
<comment type="caution">
    <text evidence="1">The sequence shown here is derived from an EMBL/GenBank/DDBJ whole genome shotgun (WGS) entry which is preliminary data.</text>
</comment>
<evidence type="ECO:0000313" key="1">
    <source>
        <dbReference type="EMBL" id="KNZ64450.1"/>
    </source>
</evidence>
<dbReference type="Proteomes" id="UP000037035">
    <property type="component" value="Unassembled WGS sequence"/>
</dbReference>
<name>A0A0L6VW15_9BASI</name>
<gene>
    <name evidence="1" type="ORF">VP01_10287g1</name>
</gene>
<evidence type="ECO:0000313" key="2">
    <source>
        <dbReference type="Proteomes" id="UP000037035"/>
    </source>
</evidence>
<protein>
    <submittedName>
        <fullName evidence="1">Uncharacterized protein</fullName>
    </submittedName>
</protein>
<accession>A0A0L6VW15</accession>
<dbReference type="AlphaFoldDB" id="A0A0L6VW15"/>
<dbReference type="VEuPathDB" id="FungiDB:VP01_10287g1"/>
<reference evidence="1 2" key="1">
    <citation type="submission" date="2015-08" db="EMBL/GenBank/DDBJ databases">
        <title>Next Generation Sequencing and Analysis of the Genome of Puccinia sorghi L Schw, the Causal Agent of Maize Common Rust.</title>
        <authorList>
            <person name="Rochi L."/>
            <person name="Burguener G."/>
            <person name="Darino M."/>
            <person name="Turjanski A."/>
            <person name="Kreff E."/>
            <person name="Dieguez M.J."/>
            <person name="Sacco F."/>
        </authorList>
    </citation>
    <scope>NUCLEOTIDE SEQUENCE [LARGE SCALE GENOMIC DNA]</scope>
    <source>
        <strain evidence="1 2">RO10H11247</strain>
    </source>
</reference>